<dbReference type="PROSITE" id="PS51352">
    <property type="entry name" value="THIOREDOXIN_2"/>
    <property type="match status" value="1"/>
</dbReference>
<proteinExistence type="predicted"/>
<dbReference type="RefSeq" id="WP_303307590.1">
    <property type="nucleotide sequence ID" value="NZ_JAODOP010000004.1"/>
</dbReference>
<dbReference type="InterPro" id="IPR013740">
    <property type="entry name" value="Redoxin"/>
</dbReference>
<sequence length="396" mass="44747">MKLAIKLSGILYISFLGFTSCKTEGQLNKDEHTFTIEGKIKGLTSNLYYRHPDKEYSREHPSDSIVVTNGKFSLTDSISNLSLLNFYTSYDTKKNNLYKIAKSGGFYPVKSMYLMMYAFPGASIEVSGEAIDFMNAYPSGDIYNNGLAEINKITFPNYNESANLMIKASFEKDSSKVEILNKASDSISELVRLAQIDYIKNHPESLAALWYLENMIMTEQIDDDTAIALYQKASPNLTSTETYKAISSRIEGIEATKEGMLVPSIKSTSTIDGSEFDIFSLRGKYVLIDFWGTWCGPCVEEMPKVKSFQEKYKDQLVVLGINSGDTKKRVVKFLKNNDYQWQQLMSDKANTPDNFVNRFNVKGFPTKFIIDPEGKIVKRYLGSGEDTFSLLEELLN</sequence>
<keyword evidence="6" id="KW-1185">Reference proteome</keyword>
<dbReference type="InterPro" id="IPR036249">
    <property type="entry name" value="Thioredoxin-like_sf"/>
</dbReference>
<organism evidence="5 6">
    <name type="scientific">Flavivirga spongiicola</name>
    <dbReference type="NCBI Taxonomy" id="421621"/>
    <lineage>
        <taxon>Bacteria</taxon>
        <taxon>Pseudomonadati</taxon>
        <taxon>Bacteroidota</taxon>
        <taxon>Flavobacteriia</taxon>
        <taxon>Flavobacteriales</taxon>
        <taxon>Flavobacteriaceae</taxon>
        <taxon>Flavivirga</taxon>
    </lineage>
</organism>
<dbReference type="InterPro" id="IPR050553">
    <property type="entry name" value="Thioredoxin_ResA/DsbE_sf"/>
</dbReference>
<feature type="domain" description="Thioredoxin" evidence="4">
    <location>
        <begin position="256"/>
        <end position="396"/>
    </location>
</feature>
<dbReference type="PANTHER" id="PTHR42852:SF13">
    <property type="entry name" value="PROTEIN DIPZ"/>
    <property type="match status" value="1"/>
</dbReference>
<evidence type="ECO:0000256" key="2">
    <source>
        <dbReference type="ARBA" id="ARBA00022748"/>
    </source>
</evidence>
<dbReference type="Pfam" id="PF14289">
    <property type="entry name" value="DUF4369"/>
    <property type="match status" value="1"/>
</dbReference>
<keyword evidence="2" id="KW-0201">Cytochrome c-type biogenesis</keyword>
<dbReference type="PANTHER" id="PTHR42852">
    <property type="entry name" value="THIOL:DISULFIDE INTERCHANGE PROTEIN DSBE"/>
    <property type="match status" value="1"/>
</dbReference>
<protein>
    <submittedName>
        <fullName evidence="5">Redoxin family protein</fullName>
    </submittedName>
</protein>
<accession>A0ABU7XXT5</accession>
<dbReference type="CDD" id="cd02966">
    <property type="entry name" value="TlpA_like_family"/>
    <property type="match status" value="1"/>
</dbReference>
<dbReference type="InterPro" id="IPR025380">
    <property type="entry name" value="DUF4369"/>
</dbReference>
<comment type="caution">
    <text evidence="5">The sequence shown here is derived from an EMBL/GenBank/DDBJ whole genome shotgun (WGS) entry which is preliminary data.</text>
</comment>
<dbReference type="Pfam" id="PF08534">
    <property type="entry name" value="Redoxin"/>
    <property type="match status" value="1"/>
</dbReference>
<reference evidence="5 6" key="1">
    <citation type="submission" date="2022-09" db="EMBL/GenBank/DDBJ databases">
        <title>Genome sequencing of Flavivirga sp. MEBiC05379.</title>
        <authorList>
            <person name="Oh H.-M."/>
            <person name="Kwon K.K."/>
            <person name="Park M.J."/>
            <person name="Yang S.-H."/>
        </authorList>
    </citation>
    <scope>NUCLEOTIDE SEQUENCE [LARGE SCALE GENOMIC DNA]</scope>
    <source>
        <strain evidence="5 6">MEBiC05379</strain>
    </source>
</reference>
<name>A0ABU7XXT5_9FLAO</name>
<dbReference type="Gene3D" id="3.40.30.10">
    <property type="entry name" value="Glutaredoxin"/>
    <property type="match status" value="1"/>
</dbReference>
<evidence type="ECO:0000259" key="4">
    <source>
        <dbReference type="PROSITE" id="PS51352"/>
    </source>
</evidence>
<dbReference type="InterPro" id="IPR017937">
    <property type="entry name" value="Thioredoxin_CS"/>
</dbReference>
<dbReference type="PROSITE" id="PS51257">
    <property type="entry name" value="PROKAR_LIPOPROTEIN"/>
    <property type="match status" value="1"/>
</dbReference>
<dbReference type="Proteomes" id="UP001337305">
    <property type="component" value="Unassembled WGS sequence"/>
</dbReference>
<evidence type="ECO:0000256" key="3">
    <source>
        <dbReference type="ARBA" id="ARBA00023284"/>
    </source>
</evidence>
<dbReference type="InterPro" id="IPR013766">
    <property type="entry name" value="Thioredoxin_domain"/>
</dbReference>
<dbReference type="SUPFAM" id="SSF52833">
    <property type="entry name" value="Thioredoxin-like"/>
    <property type="match status" value="1"/>
</dbReference>
<dbReference type="EMBL" id="JAODOP010000004">
    <property type="protein sequence ID" value="MEF3835299.1"/>
    <property type="molecule type" value="Genomic_DNA"/>
</dbReference>
<gene>
    <name evidence="5" type="ORF">N1F79_19400</name>
</gene>
<evidence type="ECO:0000313" key="5">
    <source>
        <dbReference type="EMBL" id="MEF3835299.1"/>
    </source>
</evidence>
<keyword evidence="3" id="KW-0676">Redox-active center</keyword>
<evidence type="ECO:0000313" key="6">
    <source>
        <dbReference type="Proteomes" id="UP001337305"/>
    </source>
</evidence>
<evidence type="ECO:0000256" key="1">
    <source>
        <dbReference type="ARBA" id="ARBA00004196"/>
    </source>
</evidence>
<dbReference type="PROSITE" id="PS00194">
    <property type="entry name" value="THIOREDOXIN_1"/>
    <property type="match status" value="1"/>
</dbReference>
<comment type="subcellular location">
    <subcellularLocation>
        <location evidence="1">Cell envelope</location>
    </subcellularLocation>
</comment>